<evidence type="ECO:0000256" key="1">
    <source>
        <dbReference type="ARBA" id="ARBA00010641"/>
    </source>
</evidence>
<dbReference type="SUPFAM" id="SSF88659">
    <property type="entry name" value="Sigma3 and sigma4 domains of RNA polymerase sigma factors"/>
    <property type="match status" value="1"/>
</dbReference>
<keyword evidence="5" id="KW-0804">Transcription</keyword>
<evidence type="ECO:0000256" key="5">
    <source>
        <dbReference type="ARBA" id="ARBA00023163"/>
    </source>
</evidence>
<sequence length="192" mass="22214">MDHTGRFERRHAIALWVAREILPHESAVRALLRRLRLLPQDIDEVIQDCYCRFAMLEDVDHIERPRTYFFSAARNIAGRRLRRAKIVPIDSHVAMDLFEDSELPSPEQVAGGRLDFLRMRHFMDALPERCRRIVELRKIEGWSQKEIAAHLGITEKAVEKQVWIGVKAIQRAWREADAAVSERLAAIEAGGQ</sequence>
<dbReference type="InterPro" id="IPR014284">
    <property type="entry name" value="RNA_pol_sigma-70_dom"/>
</dbReference>
<protein>
    <submittedName>
        <fullName evidence="8">RNA polymerase sigma factor</fullName>
    </submittedName>
</protein>
<dbReference type="InterPro" id="IPR013249">
    <property type="entry name" value="RNA_pol_sigma70_r4_t2"/>
</dbReference>
<feature type="domain" description="RNA polymerase sigma factor 70 region 4 type 2" evidence="7">
    <location>
        <begin position="118"/>
        <end position="161"/>
    </location>
</feature>
<dbReference type="InterPro" id="IPR036388">
    <property type="entry name" value="WH-like_DNA-bd_sf"/>
</dbReference>
<dbReference type="Gene3D" id="1.10.10.10">
    <property type="entry name" value="Winged helix-like DNA-binding domain superfamily/Winged helix DNA-binding domain"/>
    <property type="match status" value="1"/>
</dbReference>
<gene>
    <name evidence="8" type="ORF">ACFQ00_13400</name>
</gene>
<dbReference type="CDD" id="cd06171">
    <property type="entry name" value="Sigma70_r4"/>
    <property type="match status" value="1"/>
</dbReference>
<evidence type="ECO:0000259" key="6">
    <source>
        <dbReference type="Pfam" id="PF04542"/>
    </source>
</evidence>
<keyword evidence="2" id="KW-0805">Transcription regulation</keyword>
<feature type="domain" description="RNA polymerase sigma-70 region 2" evidence="6">
    <location>
        <begin position="24"/>
        <end position="85"/>
    </location>
</feature>
<evidence type="ECO:0000256" key="2">
    <source>
        <dbReference type="ARBA" id="ARBA00023015"/>
    </source>
</evidence>
<dbReference type="InterPro" id="IPR013324">
    <property type="entry name" value="RNA_pol_sigma_r3/r4-like"/>
</dbReference>
<accession>A0ABW3C4H7</accession>
<comment type="caution">
    <text evidence="8">The sequence shown here is derived from an EMBL/GenBank/DDBJ whole genome shotgun (WGS) entry which is preliminary data.</text>
</comment>
<dbReference type="PANTHER" id="PTHR43133">
    <property type="entry name" value="RNA POLYMERASE ECF-TYPE SIGMA FACTO"/>
    <property type="match status" value="1"/>
</dbReference>
<dbReference type="InterPro" id="IPR013325">
    <property type="entry name" value="RNA_pol_sigma_r2"/>
</dbReference>
<dbReference type="InterPro" id="IPR039425">
    <property type="entry name" value="RNA_pol_sigma-70-like"/>
</dbReference>
<dbReference type="InterPro" id="IPR007627">
    <property type="entry name" value="RNA_pol_sigma70_r2"/>
</dbReference>
<dbReference type="Proteomes" id="UP001597124">
    <property type="component" value="Unassembled WGS sequence"/>
</dbReference>
<keyword evidence="9" id="KW-1185">Reference proteome</keyword>
<dbReference type="SUPFAM" id="SSF88946">
    <property type="entry name" value="Sigma2 domain of RNA polymerase sigma factors"/>
    <property type="match status" value="1"/>
</dbReference>
<dbReference type="RefSeq" id="WP_381491705.1">
    <property type="nucleotide sequence ID" value="NZ_JBHTIK010000008.1"/>
</dbReference>
<evidence type="ECO:0000256" key="3">
    <source>
        <dbReference type="ARBA" id="ARBA00023082"/>
    </source>
</evidence>
<evidence type="ECO:0000313" key="8">
    <source>
        <dbReference type="EMBL" id="MFD0849326.1"/>
    </source>
</evidence>
<name>A0ABW3C4H7_SPHXN</name>
<dbReference type="PANTHER" id="PTHR43133:SF8">
    <property type="entry name" value="RNA POLYMERASE SIGMA FACTOR HI_1459-RELATED"/>
    <property type="match status" value="1"/>
</dbReference>
<dbReference type="Pfam" id="PF04542">
    <property type="entry name" value="Sigma70_r2"/>
    <property type="match status" value="1"/>
</dbReference>
<organism evidence="8 9">
    <name type="scientific">Sphingosinicella xenopeptidilytica</name>
    <dbReference type="NCBI Taxonomy" id="364098"/>
    <lineage>
        <taxon>Bacteria</taxon>
        <taxon>Pseudomonadati</taxon>
        <taxon>Pseudomonadota</taxon>
        <taxon>Alphaproteobacteria</taxon>
        <taxon>Sphingomonadales</taxon>
        <taxon>Sphingosinicellaceae</taxon>
        <taxon>Sphingosinicella</taxon>
    </lineage>
</organism>
<comment type="similarity">
    <text evidence="1">Belongs to the sigma-70 factor family. ECF subfamily.</text>
</comment>
<dbReference type="NCBIfam" id="TIGR02937">
    <property type="entry name" value="sigma70-ECF"/>
    <property type="match status" value="1"/>
</dbReference>
<keyword evidence="3" id="KW-0731">Sigma factor</keyword>
<evidence type="ECO:0000313" key="9">
    <source>
        <dbReference type="Proteomes" id="UP001597124"/>
    </source>
</evidence>
<dbReference type="Pfam" id="PF08281">
    <property type="entry name" value="Sigma70_r4_2"/>
    <property type="match status" value="1"/>
</dbReference>
<evidence type="ECO:0000259" key="7">
    <source>
        <dbReference type="Pfam" id="PF08281"/>
    </source>
</evidence>
<proteinExistence type="inferred from homology"/>
<dbReference type="EMBL" id="JBHTIK010000008">
    <property type="protein sequence ID" value="MFD0849326.1"/>
    <property type="molecule type" value="Genomic_DNA"/>
</dbReference>
<reference evidence="9" key="1">
    <citation type="journal article" date="2019" name="Int. J. Syst. Evol. Microbiol.">
        <title>The Global Catalogue of Microorganisms (GCM) 10K type strain sequencing project: providing services to taxonomists for standard genome sequencing and annotation.</title>
        <authorList>
            <consortium name="The Broad Institute Genomics Platform"/>
            <consortium name="The Broad Institute Genome Sequencing Center for Infectious Disease"/>
            <person name="Wu L."/>
            <person name="Ma J."/>
        </authorList>
    </citation>
    <scope>NUCLEOTIDE SEQUENCE [LARGE SCALE GENOMIC DNA]</scope>
    <source>
        <strain evidence="9">CCUG 52537</strain>
    </source>
</reference>
<dbReference type="Gene3D" id="1.10.1740.10">
    <property type="match status" value="1"/>
</dbReference>
<keyword evidence="4" id="KW-0238">DNA-binding</keyword>
<evidence type="ECO:0000256" key="4">
    <source>
        <dbReference type="ARBA" id="ARBA00023125"/>
    </source>
</evidence>